<name>A0A4Q9PI27_9APHY</name>
<reference evidence="1 2" key="1">
    <citation type="submission" date="2019-01" db="EMBL/GenBank/DDBJ databases">
        <title>Draft genome sequences of three monokaryotic isolates of the white-rot basidiomycete fungus Dichomitus squalens.</title>
        <authorList>
            <consortium name="DOE Joint Genome Institute"/>
            <person name="Lopez S.C."/>
            <person name="Andreopoulos B."/>
            <person name="Pangilinan J."/>
            <person name="Lipzen A."/>
            <person name="Riley R."/>
            <person name="Ahrendt S."/>
            <person name="Ng V."/>
            <person name="Barry K."/>
            <person name="Daum C."/>
            <person name="Grigoriev I.V."/>
            <person name="Hilden K.S."/>
            <person name="Makela M.R."/>
            <person name="de Vries R.P."/>
        </authorList>
    </citation>
    <scope>NUCLEOTIDE SEQUENCE [LARGE SCALE GENOMIC DNA]</scope>
    <source>
        <strain evidence="1 2">CBS 464.89</strain>
    </source>
</reference>
<gene>
    <name evidence="1" type="ORF">BD310DRAFT_937454</name>
</gene>
<sequence length="88" mass="10039">MCDLHLRIALVNMYAVFASSLLSMARGTVAARYWLRQSLLCGTHYLQRGSMCVRKNIILMVMNKTERSLNREYHGIDCARSQSVETSP</sequence>
<keyword evidence="2" id="KW-1185">Reference proteome</keyword>
<dbReference type="AlphaFoldDB" id="A0A4Q9PI27"/>
<protein>
    <submittedName>
        <fullName evidence="1">Uncharacterized protein</fullName>
    </submittedName>
</protein>
<dbReference type="EMBL" id="ML145206">
    <property type="protein sequence ID" value="TBU53737.1"/>
    <property type="molecule type" value="Genomic_DNA"/>
</dbReference>
<proteinExistence type="predicted"/>
<accession>A0A4Q9PI27</accession>
<dbReference type="Proteomes" id="UP000292082">
    <property type="component" value="Unassembled WGS sequence"/>
</dbReference>
<evidence type="ECO:0000313" key="2">
    <source>
        <dbReference type="Proteomes" id="UP000292082"/>
    </source>
</evidence>
<organism evidence="1 2">
    <name type="scientific">Dichomitus squalens</name>
    <dbReference type="NCBI Taxonomy" id="114155"/>
    <lineage>
        <taxon>Eukaryota</taxon>
        <taxon>Fungi</taxon>
        <taxon>Dikarya</taxon>
        <taxon>Basidiomycota</taxon>
        <taxon>Agaricomycotina</taxon>
        <taxon>Agaricomycetes</taxon>
        <taxon>Polyporales</taxon>
        <taxon>Polyporaceae</taxon>
        <taxon>Dichomitus</taxon>
    </lineage>
</organism>
<evidence type="ECO:0000313" key="1">
    <source>
        <dbReference type="EMBL" id="TBU53737.1"/>
    </source>
</evidence>